<evidence type="ECO:0000256" key="1">
    <source>
        <dbReference type="SAM" id="MobiDB-lite"/>
    </source>
</evidence>
<organism evidence="3 4">
    <name type="scientific">Cohnella yongneupensis</name>
    <dbReference type="NCBI Taxonomy" id="425006"/>
    <lineage>
        <taxon>Bacteria</taxon>
        <taxon>Bacillati</taxon>
        <taxon>Bacillota</taxon>
        <taxon>Bacilli</taxon>
        <taxon>Bacillales</taxon>
        <taxon>Paenibacillaceae</taxon>
        <taxon>Cohnella</taxon>
    </lineage>
</organism>
<proteinExistence type="predicted"/>
<dbReference type="EMBL" id="JBHSNC010000021">
    <property type="protein sequence ID" value="MFC5529183.1"/>
    <property type="molecule type" value="Genomic_DNA"/>
</dbReference>
<feature type="compositionally biased region" description="Polar residues" evidence="1">
    <location>
        <begin position="84"/>
        <end position="97"/>
    </location>
</feature>
<dbReference type="Proteomes" id="UP001596108">
    <property type="component" value="Unassembled WGS sequence"/>
</dbReference>
<feature type="region of interest" description="Disordered" evidence="1">
    <location>
        <begin position="28"/>
        <end position="105"/>
    </location>
</feature>
<feature type="compositionally biased region" description="Low complexity" evidence="1">
    <location>
        <begin position="30"/>
        <end position="56"/>
    </location>
</feature>
<feature type="signal peptide" evidence="2">
    <location>
        <begin position="1"/>
        <end position="26"/>
    </location>
</feature>
<keyword evidence="2" id="KW-0732">Signal</keyword>
<reference evidence="4" key="1">
    <citation type="journal article" date="2019" name="Int. J. Syst. Evol. Microbiol.">
        <title>The Global Catalogue of Microorganisms (GCM) 10K type strain sequencing project: providing services to taxonomists for standard genome sequencing and annotation.</title>
        <authorList>
            <consortium name="The Broad Institute Genomics Platform"/>
            <consortium name="The Broad Institute Genome Sequencing Center for Infectious Disease"/>
            <person name="Wu L."/>
            <person name="Ma J."/>
        </authorList>
    </citation>
    <scope>NUCLEOTIDE SEQUENCE [LARGE SCALE GENOMIC DNA]</scope>
    <source>
        <strain evidence="4">CGMCC 1.18578</strain>
    </source>
</reference>
<sequence length="234" mass="24170">MLGHANRLLALLSVIALSAVLTSCNANERPNAASEPSSSASPIQSFAASSPDSPSFEPISSPLSEPEAANTADSSDDDQDNGVGVSNAQPSDDSPTVGSPVIADKPFDGGHPMLHGIALMETDASIESRFGTSSAKYALPGDSTTIDMWDYPGFSVGFNSDGLVVFIEISSSDVTSGVLGLTTGITGSEAADLLQILDHPQTHVLTMEVTGGWLKLDLDPDTHEVLSIKLIGSQ</sequence>
<accession>A0ABW0QWE9</accession>
<comment type="caution">
    <text evidence="3">The sequence shown here is derived from an EMBL/GenBank/DDBJ whole genome shotgun (WGS) entry which is preliminary data.</text>
</comment>
<gene>
    <name evidence="3" type="ORF">ACFPQ4_06925</name>
</gene>
<name>A0ABW0QWE9_9BACL</name>
<evidence type="ECO:0000256" key="2">
    <source>
        <dbReference type="SAM" id="SignalP"/>
    </source>
</evidence>
<keyword evidence="4" id="KW-1185">Reference proteome</keyword>
<dbReference type="RefSeq" id="WP_378111050.1">
    <property type="nucleotide sequence ID" value="NZ_JBHSNC010000021.1"/>
</dbReference>
<dbReference type="PROSITE" id="PS51257">
    <property type="entry name" value="PROKAR_LIPOPROTEIN"/>
    <property type="match status" value="1"/>
</dbReference>
<evidence type="ECO:0000313" key="3">
    <source>
        <dbReference type="EMBL" id="MFC5529183.1"/>
    </source>
</evidence>
<evidence type="ECO:0008006" key="5">
    <source>
        <dbReference type="Google" id="ProtNLM"/>
    </source>
</evidence>
<protein>
    <recommendedName>
        <fullName evidence="5">DUF4309 domain-containing protein</fullName>
    </recommendedName>
</protein>
<feature type="chain" id="PRO_5046046202" description="DUF4309 domain-containing protein" evidence="2">
    <location>
        <begin position="27"/>
        <end position="234"/>
    </location>
</feature>
<evidence type="ECO:0000313" key="4">
    <source>
        <dbReference type="Proteomes" id="UP001596108"/>
    </source>
</evidence>